<dbReference type="GO" id="GO:0006508">
    <property type="term" value="P:proteolysis"/>
    <property type="evidence" value="ECO:0007669"/>
    <property type="project" value="UniProtKB-KW"/>
</dbReference>
<dbReference type="GO" id="GO:0008233">
    <property type="term" value="F:peptidase activity"/>
    <property type="evidence" value="ECO:0007669"/>
    <property type="project" value="UniProtKB-KW"/>
</dbReference>
<dbReference type="Proteomes" id="UP000526302">
    <property type="component" value="Unassembled WGS sequence"/>
</dbReference>
<dbReference type="AlphaFoldDB" id="A0A7K4BYK4"/>
<dbReference type="InterPro" id="IPR021109">
    <property type="entry name" value="Peptidase_aspartic_dom_sf"/>
</dbReference>
<dbReference type="Gene3D" id="2.40.70.10">
    <property type="entry name" value="Acid Proteases"/>
    <property type="match status" value="1"/>
</dbReference>
<organism evidence="2 3">
    <name type="scientific">Candidatus Iainarchaeum sp</name>
    <dbReference type="NCBI Taxonomy" id="3101447"/>
    <lineage>
        <taxon>Archaea</taxon>
        <taxon>Candidatus Iainarchaeota</taxon>
        <taxon>Candidatus Iainarchaeia</taxon>
        <taxon>Candidatus Iainarchaeales</taxon>
        <taxon>Candidatus Iainarchaeaceae</taxon>
        <taxon>Candidatus Iainarchaeum</taxon>
    </lineage>
</organism>
<feature type="domain" description="Retropepsin-like aspartic endopeptidase" evidence="1">
    <location>
        <begin position="50"/>
        <end position="118"/>
    </location>
</feature>
<comment type="caution">
    <text evidence="2">The sequence shown here is derived from an EMBL/GenBank/DDBJ whole genome shotgun (WGS) entry which is preliminary data.</text>
</comment>
<name>A0A7K4BYK4_9ARCH</name>
<dbReference type="EMBL" id="JAAZKV010000007">
    <property type="protein sequence ID" value="NMA44336.1"/>
    <property type="molecule type" value="Genomic_DNA"/>
</dbReference>
<accession>A0A7K4BYK4</accession>
<evidence type="ECO:0000259" key="1">
    <source>
        <dbReference type="Pfam" id="PF05618"/>
    </source>
</evidence>
<reference evidence="2 3" key="1">
    <citation type="journal article" date="2020" name="Biotechnol. Biofuels">
        <title>New insights from the biogas microbiome by comprehensive genome-resolved metagenomics of nearly 1600 species originating from multiple anaerobic digesters.</title>
        <authorList>
            <person name="Campanaro S."/>
            <person name="Treu L."/>
            <person name="Rodriguez-R L.M."/>
            <person name="Kovalovszki A."/>
            <person name="Ziels R.M."/>
            <person name="Maus I."/>
            <person name="Zhu X."/>
            <person name="Kougias P.G."/>
            <person name="Basile A."/>
            <person name="Luo G."/>
            <person name="Schluter A."/>
            <person name="Konstantinidis K.T."/>
            <person name="Angelidaki I."/>
        </authorList>
    </citation>
    <scope>NUCLEOTIDE SEQUENCE [LARGE SCALE GENOMIC DNA]</scope>
    <source>
        <strain evidence="2">AS22ysBPME_79</strain>
    </source>
</reference>
<dbReference type="PANTHER" id="PTHR38037:SF2">
    <property type="entry name" value="ATP-DEPENDENT ZINC PROTEASE DOMAIN-CONTAINING PROTEIN-RELATED"/>
    <property type="match status" value="1"/>
</dbReference>
<gene>
    <name evidence="2" type="ORF">GX950_00795</name>
</gene>
<dbReference type="SUPFAM" id="SSF50630">
    <property type="entry name" value="Acid proteases"/>
    <property type="match status" value="1"/>
</dbReference>
<dbReference type="Pfam" id="PF05618">
    <property type="entry name" value="Zn_protease"/>
    <property type="match status" value="1"/>
</dbReference>
<keyword evidence="2" id="KW-0378">Hydrolase</keyword>
<evidence type="ECO:0000313" key="2">
    <source>
        <dbReference type="EMBL" id="NMA44336.1"/>
    </source>
</evidence>
<protein>
    <submittedName>
        <fullName evidence="2">Retroviral-like aspartic protease</fullName>
    </submittedName>
</protein>
<dbReference type="CDD" id="cd00303">
    <property type="entry name" value="retropepsin_like"/>
    <property type="match status" value="1"/>
</dbReference>
<evidence type="ECO:0000313" key="3">
    <source>
        <dbReference type="Proteomes" id="UP000526302"/>
    </source>
</evidence>
<proteinExistence type="predicted"/>
<sequence>MDKRKKLIGLVEVVEIFGSKGSVKKRALFDTGATRSCVDVKVAAKAGIGPIVSSVRIKSASAPKGYTRRAIAEAVIRIKDKEVKARVNIEDREGLPYSVLIGRDIIHENFLIDVSKSNKSIKSIDLREREKNEYVY</sequence>
<dbReference type="InterPro" id="IPR008503">
    <property type="entry name" value="Asp_endopeptidase"/>
</dbReference>
<keyword evidence="2" id="KW-0645">Protease</keyword>
<dbReference type="PANTHER" id="PTHR38037">
    <property type="entry name" value="ZN_PROTEASE DOMAIN-CONTAINING PROTEIN"/>
    <property type="match status" value="1"/>
</dbReference>